<evidence type="ECO:0000313" key="11">
    <source>
        <dbReference type="Proteomes" id="UP000663671"/>
    </source>
</evidence>
<evidence type="ECO:0000256" key="2">
    <source>
        <dbReference type="ARBA" id="ARBA00022723"/>
    </source>
</evidence>
<keyword evidence="4" id="KW-0805">Transcription regulation</keyword>
<organism evidence="10 11">
    <name type="scientific">Ajellomyces capsulatus</name>
    <name type="common">Darling's disease fungus</name>
    <name type="synonym">Histoplasma capsulatum</name>
    <dbReference type="NCBI Taxonomy" id="5037"/>
    <lineage>
        <taxon>Eukaryota</taxon>
        <taxon>Fungi</taxon>
        <taxon>Dikarya</taxon>
        <taxon>Ascomycota</taxon>
        <taxon>Pezizomycotina</taxon>
        <taxon>Eurotiomycetes</taxon>
        <taxon>Eurotiomycetidae</taxon>
        <taxon>Onygenales</taxon>
        <taxon>Ajellomycetaceae</taxon>
        <taxon>Histoplasma</taxon>
    </lineage>
</organism>
<evidence type="ECO:0000256" key="8">
    <source>
        <dbReference type="SAM" id="MobiDB-lite"/>
    </source>
</evidence>
<dbReference type="PANTHER" id="PTHR47782:SF1">
    <property type="entry name" value="PYRIMIDINE PATHWAY REGULATORY PROTEIN 1"/>
    <property type="match status" value="1"/>
</dbReference>
<protein>
    <recommendedName>
        <fullName evidence="9">Xylanolytic transcriptional activator regulatory domain-containing protein</fullName>
    </recommendedName>
</protein>
<evidence type="ECO:0000256" key="7">
    <source>
        <dbReference type="ARBA" id="ARBA00023242"/>
    </source>
</evidence>
<reference evidence="10" key="1">
    <citation type="submission" date="2021-01" db="EMBL/GenBank/DDBJ databases">
        <title>Chromosome-level genome assembly of a human fungal pathogen reveals clustering of transcriptionally co-regulated genes.</title>
        <authorList>
            <person name="Voorhies M."/>
            <person name="Cohen S."/>
            <person name="Shea T.P."/>
            <person name="Petrus S."/>
            <person name="Munoz J.F."/>
            <person name="Poplawski S."/>
            <person name="Goldman W.E."/>
            <person name="Michael T."/>
            <person name="Cuomo C.A."/>
            <person name="Sil A."/>
            <person name="Beyhan S."/>
        </authorList>
    </citation>
    <scope>NUCLEOTIDE SEQUENCE</scope>
    <source>
        <strain evidence="10">WU24</strain>
    </source>
</reference>
<dbReference type="GO" id="GO:0000981">
    <property type="term" value="F:DNA-binding transcription factor activity, RNA polymerase II-specific"/>
    <property type="evidence" value="ECO:0007669"/>
    <property type="project" value="TreeGrafter"/>
</dbReference>
<dbReference type="GO" id="GO:0005634">
    <property type="term" value="C:nucleus"/>
    <property type="evidence" value="ECO:0007669"/>
    <property type="project" value="UniProtKB-SubCell"/>
</dbReference>
<dbReference type="EMBL" id="CP069110">
    <property type="protein sequence ID" value="QSS60169.1"/>
    <property type="molecule type" value="Genomic_DNA"/>
</dbReference>
<keyword evidence="5" id="KW-0238">DNA-binding</keyword>
<dbReference type="Pfam" id="PF04082">
    <property type="entry name" value="Fungal_trans"/>
    <property type="match status" value="1"/>
</dbReference>
<evidence type="ECO:0000256" key="3">
    <source>
        <dbReference type="ARBA" id="ARBA00022833"/>
    </source>
</evidence>
<dbReference type="PANTHER" id="PTHR47782">
    <property type="entry name" value="ZN(II)2CYS6 TRANSCRIPTION FACTOR (EUROFUNG)-RELATED"/>
    <property type="match status" value="1"/>
</dbReference>
<feature type="region of interest" description="Disordered" evidence="8">
    <location>
        <begin position="138"/>
        <end position="173"/>
    </location>
</feature>
<sequence>MSSCIQMLGPNYQPYDPPDGNKRRERKSSHRLNLNERGHRLFLTRNPFPAISTSNSTPLPSGSLSSFRSVSLRVFLRVPLGILRKLVVDNGIDFRSPEPYEGGDKIAELIEGKSVAFFTEIGSQTRCKQQSNCGRKGFECQSQARNEREDELVSREPSKPDQDDNSKLDVDSKCQPDEVKHRLDDLVSNIGMASVQGASGPKYLGSTFEISFARIPVLQRGKFMEVFHRLYSIDQEIRFSQDLYLLNVVCAISVGLIFNTKSDVQGYEEERQNSHNRSFASCPQKRQNLFQDYQAEEYHASAVAYLEDFLGSWQSSSGFGGLEKLQVVLLFASFALIRPVTPDLLYIIGVAMRLAIDLEMHYEDGTGIDSIGEQDRLSRAWEEWVRDLRRRLLWCTYSFDCPTMTNAENAEDEDDIYLNVAEAGNEVILEKCLPAESCLDASERMSKATVQMCLSTTGFGSDAAMLGATRLKAAGEPVSPNIVVETVQIYEEHSSHPCPRALSSRENNIVSYNLPIAVLAATYHSPLYSRTITIPCNFESSSLRKSTMTMQIFDTATAGPTPIPPPASPAARIFLLKQNTTPAASPQNEHRPFNVPVLAQR</sequence>
<dbReference type="GO" id="GO:0045944">
    <property type="term" value="P:positive regulation of transcription by RNA polymerase II"/>
    <property type="evidence" value="ECO:0007669"/>
    <property type="project" value="TreeGrafter"/>
</dbReference>
<accession>A0A8A1M271</accession>
<dbReference type="CDD" id="cd12148">
    <property type="entry name" value="fungal_TF_MHR"/>
    <property type="match status" value="1"/>
</dbReference>
<dbReference type="OrthoDB" id="5373550at2759"/>
<keyword evidence="7" id="KW-0539">Nucleus</keyword>
<gene>
    <name evidence="10" type="ORF">I7I51_04966</name>
</gene>
<dbReference type="GO" id="GO:0043565">
    <property type="term" value="F:sequence-specific DNA binding"/>
    <property type="evidence" value="ECO:0007669"/>
    <property type="project" value="TreeGrafter"/>
</dbReference>
<proteinExistence type="predicted"/>
<evidence type="ECO:0000256" key="5">
    <source>
        <dbReference type="ARBA" id="ARBA00023125"/>
    </source>
</evidence>
<evidence type="ECO:0000259" key="9">
    <source>
        <dbReference type="Pfam" id="PF04082"/>
    </source>
</evidence>
<dbReference type="InterPro" id="IPR052202">
    <property type="entry name" value="Yeast_MetPath_Reg"/>
</dbReference>
<feature type="domain" description="Xylanolytic transcriptional activator regulatory" evidence="9">
    <location>
        <begin position="207"/>
        <end position="401"/>
    </location>
</feature>
<dbReference type="Proteomes" id="UP000663671">
    <property type="component" value="Chromosome 4"/>
</dbReference>
<dbReference type="GO" id="GO:0008270">
    <property type="term" value="F:zinc ion binding"/>
    <property type="evidence" value="ECO:0007669"/>
    <property type="project" value="InterPro"/>
</dbReference>
<feature type="compositionally biased region" description="Basic and acidic residues" evidence="8">
    <location>
        <begin position="145"/>
        <end position="173"/>
    </location>
</feature>
<name>A0A8A1M271_AJECA</name>
<keyword evidence="3" id="KW-0862">Zinc</keyword>
<feature type="region of interest" description="Disordered" evidence="8">
    <location>
        <begin position="1"/>
        <end position="33"/>
    </location>
</feature>
<keyword evidence="6" id="KW-0804">Transcription</keyword>
<evidence type="ECO:0000256" key="6">
    <source>
        <dbReference type="ARBA" id="ARBA00023163"/>
    </source>
</evidence>
<comment type="subcellular location">
    <subcellularLocation>
        <location evidence="1">Nucleus</location>
    </subcellularLocation>
</comment>
<feature type="region of interest" description="Disordered" evidence="8">
    <location>
        <begin position="580"/>
        <end position="601"/>
    </location>
</feature>
<evidence type="ECO:0000256" key="4">
    <source>
        <dbReference type="ARBA" id="ARBA00023015"/>
    </source>
</evidence>
<keyword evidence="2" id="KW-0479">Metal-binding</keyword>
<evidence type="ECO:0000313" key="10">
    <source>
        <dbReference type="EMBL" id="QSS60169.1"/>
    </source>
</evidence>
<evidence type="ECO:0000256" key="1">
    <source>
        <dbReference type="ARBA" id="ARBA00004123"/>
    </source>
</evidence>
<dbReference type="VEuPathDB" id="FungiDB:I7I51_04966"/>
<dbReference type="InterPro" id="IPR007219">
    <property type="entry name" value="XnlR_reg_dom"/>
</dbReference>
<dbReference type="GO" id="GO:0006351">
    <property type="term" value="P:DNA-templated transcription"/>
    <property type="evidence" value="ECO:0007669"/>
    <property type="project" value="InterPro"/>
</dbReference>
<dbReference type="AlphaFoldDB" id="A0A8A1M271"/>